<accession>A0AB73SYW2</accession>
<evidence type="ECO:0000313" key="2">
    <source>
        <dbReference type="EMBL" id="PWJ72613.1"/>
    </source>
</evidence>
<protein>
    <submittedName>
        <fullName evidence="2">Glycosyltransferase involved in cell wall biosynthesis</fullName>
    </submittedName>
</protein>
<dbReference type="InterPro" id="IPR029044">
    <property type="entry name" value="Nucleotide-diphossugar_trans"/>
</dbReference>
<dbReference type="CDD" id="cd04179">
    <property type="entry name" value="DPM_DPG-synthase_like"/>
    <property type="match status" value="1"/>
</dbReference>
<dbReference type="SUPFAM" id="SSF53448">
    <property type="entry name" value="Nucleotide-diphospho-sugar transferases"/>
    <property type="match status" value="1"/>
</dbReference>
<comment type="caution">
    <text evidence="2">The sequence shown here is derived from an EMBL/GenBank/DDBJ whole genome shotgun (WGS) entry which is preliminary data.</text>
</comment>
<dbReference type="EMBL" id="QGGY01000017">
    <property type="protein sequence ID" value="PWJ72613.1"/>
    <property type="molecule type" value="Genomic_DNA"/>
</dbReference>
<dbReference type="Gene3D" id="3.90.550.10">
    <property type="entry name" value="Spore Coat Polysaccharide Biosynthesis Protein SpsA, Chain A"/>
    <property type="match status" value="1"/>
</dbReference>
<name>A0AB73SYW2_9FIRM</name>
<dbReference type="AlphaFoldDB" id="A0AB73SYW2"/>
<evidence type="ECO:0000313" key="3">
    <source>
        <dbReference type="Proteomes" id="UP000245412"/>
    </source>
</evidence>
<keyword evidence="3" id="KW-1185">Reference proteome</keyword>
<dbReference type="InterPro" id="IPR001173">
    <property type="entry name" value="Glyco_trans_2-like"/>
</dbReference>
<sequence>MKILIVIPAYNEEKSIERVVDNLIENYSQYDYIVVNDGSKDDTARVCRDRGYRFIDLPINLGLTGAFQTGVKYAAAKGYDRVLQFDGDGQHRAEYIQDLMDEMDKGYDIVIGSRFVNEKKPKTLRMAGSRLIAAAIRITTGQKIKDPTSGMRLFNRVMIEQFAVGLNHSPEPDTISYLLKCGARISEVQANMDERQEGQSYLSFAKSIGYMARVVTSIILIQNFRKKEPIARKDER</sequence>
<feature type="domain" description="Glycosyltransferase 2-like" evidence="1">
    <location>
        <begin position="5"/>
        <end position="160"/>
    </location>
</feature>
<dbReference type="PANTHER" id="PTHR48090">
    <property type="entry name" value="UNDECAPRENYL-PHOSPHATE 4-DEOXY-4-FORMAMIDO-L-ARABINOSE TRANSFERASE-RELATED"/>
    <property type="match status" value="1"/>
</dbReference>
<organism evidence="2 3">
    <name type="scientific">Murimonas intestini</name>
    <dbReference type="NCBI Taxonomy" id="1337051"/>
    <lineage>
        <taxon>Bacteria</taxon>
        <taxon>Bacillati</taxon>
        <taxon>Bacillota</taxon>
        <taxon>Clostridia</taxon>
        <taxon>Lachnospirales</taxon>
        <taxon>Lachnospiraceae</taxon>
        <taxon>Murimonas</taxon>
    </lineage>
</organism>
<evidence type="ECO:0000259" key="1">
    <source>
        <dbReference type="Pfam" id="PF00535"/>
    </source>
</evidence>
<dbReference type="Pfam" id="PF00535">
    <property type="entry name" value="Glycos_transf_2"/>
    <property type="match status" value="1"/>
</dbReference>
<dbReference type="Proteomes" id="UP000245412">
    <property type="component" value="Unassembled WGS sequence"/>
</dbReference>
<reference evidence="2 3" key="1">
    <citation type="submission" date="2018-05" db="EMBL/GenBank/DDBJ databases">
        <authorList>
            <person name="Goeker M."/>
            <person name="Huntemann M."/>
            <person name="Clum A."/>
            <person name="Pillay M."/>
            <person name="Palaniappan K."/>
            <person name="Varghese N."/>
            <person name="Mikhailova N."/>
            <person name="Stamatis D."/>
            <person name="Reddy T."/>
            <person name="Daum C."/>
            <person name="Shapiro N."/>
            <person name="Ivanova N."/>
            <person name="Kyrpides N."/>
            <person name="Woyke T."/>
        </authorList>
    </citation>
    <scope>NUCLEOTIDE SEQUENCE [LARGE SCALE GENOMIC DNA]</scope>
    <source>
        <strain evidence="2 3">DSM 26524</strain>
    </source>
</reference>
<gene>
    <name evidence="2" type="ORF">C7383_11784</name>
</gene>
<proteinExistence type="predicted"/>
<dbReference type="RefSeq" id="WP_109748360.1">
    <property type="nucleotide sequence ID" value="NZ_JANKBI010000017.1"/>
</dbReference>
<dbReference type="InterPro" id="IPR050256">
    <property type="entry name" value="Glycosyltransferase_2"/>
</dbReference>